<evidence type="ECO:0000256" key="5">
    <source>
        <dbReference type="ARBA" id="ARBA00030497"/>
    </source>
</evidence>
<proteinExistence type="inferred from homology"/>
<name>A0A2S5B2T5_9BASI</name>
<dbReference type="InterPro" id="IPR036428">
    <property type="entry name" value="PCD_sf"/>
</dbReference>
<dbReference type="OrthoDB" id="277398at2759"/>
<dbReference type="Gene3D" id="3.30.1360.20">
    <property type="entry name" value="Transcriptional coactivator/pterin dehydratase"/>
    <property type="match status" value="1"/>
</dbReference>
<comment type="caution">
    <text evidence="6">The sequence shown here is derived from an EMBL/GenBank/DDBJ whole genome shotgun (WGS) entry which is preliminary data.</text>
</comment>
<evidence type="ECO:0000313" key="6">
    <source>
        <dbReference type="EMBL" id="POY71098.1"/>
    </source>
</evidence>
<dbReference type="EC" id="4.2.1.96" evidence="3"/>
<dbReference type="Pfam" id="PF01329">
    <property type="entry name" value="Pterin_4a"/>
    <property type="match status" value="1"/>
</dbReference>
<dbReference type="HAMAP" id="MF_00434">
    <property type="entry name" value="Pterin_4_alpha"/>
    <property type="match status" value="1"/>
</dbReference>
<comment type="catalytic activity">
    <reaction evidence="1">
        <text>(4aS,6R)-4a-hydroxy-L-erythro-5,6,7,8-tetrahydrobiopterin = (6R)-L-erythro-6,7-dihydrobiopterin + H2O</text>
        <dbReference type="Rhea" id="RHEA:11920"/>
        <dbReference type="ChEBI" id="CHEBI:15377"/>
        <dbReference type="ChEBI" id="CHEBI:15642"/>
        <dbReference type="ChEBI" id="CHEBI:43120"/>
        <dbReference type="EC" id="4.2.1.96"/>
    </reaction>
</comment>
<dbReference type="CDD" id="cd00914">
    <property type="entry name" value="PCD_DCoH_subfamily_b"/>
    <property type="match status" value="1"/>
</dbReference>
<reference evidence="6 7" key="1">
    <citation type="journal article" date="2018" name="Front. Microbiol.">
        <title>Prospects for Fungal Bioremediation of Acidic Radioactive Waste Sites: Characterization and Genome Sequence of Rhodotorula taiwanensis MD1149.</title>
        <authorList>
            <person name="Tkavc R."/>
            <person name="Matrosova V.Y."/>
            <person name="Grichenko O.E."/>
            <person name="Gostincar C."/>
            <person name="Volpe R.P."/>
            <person name="Klimenkova P."/>
            <person name="Gaidamakova E.K."/>
            <person name="Zhou C.E."/>
            <person name="Stewart B.J."/>
            <person name="Lyman M.G."/>
            <person name="Malfatti S.A."/>
            <person name="Rubinfeld B."/>
            <person name="Courtot M."/>
            <person name="Singh J."/>
            <person name="Dalgard C.L."/>
            <person name="Hamilton T."/>
            <person name="Frey K.G."/>
            <person name="Gunde-Cimerman N."/>
            <person name="Dugan L."/>
            <person name="Daly M.J."/>
        </authorList>
    </citation>
    <scope>NUCLEOTIDE SEQUENCE [LARGE SCALE GENOMIC DNA]</scope>
    <source>
        <strain evidence="6 7">MD1149</strain>
    </source>
</reference>
<keyword evidence="7" id="KW-1185">Reference proteome</keyword>
<gene>
    <name evidence="6" type="ORF">BMF94_5855</name>
</gene>
<dbReference type="InterPro" id="IPR001533">
    <property type="entry name" value="Pterin_deHydtase"/>
</dbReference>
<dbReference type="PANTHER" id="PTHR12599">
    <property type="entry name" value="PTERIN-4-ALPHA-CARBINOLAMINE DEHYDRATASE"/>
    <property type="match status" value="1"/>
</dbReference>
<evidence type="ECO:0000256" key="1">
    <source>
        <dbReference type="ARBA" id="ARBA00001554"/>
    </source>
</evidence>
<dbReference type="EMBL" id="PJQD01000086">
    <property type="protein sequence ID" value="POY71098.1"/>
    <property type="molecule type" value="Genomic_DNA"/>
</dbReference>
<dbReference type="SUPFAM" id="SSF55248">
    <property type="entry name" value="PCD-like"/>
    <property type="match status" value="1"/>
</dbReference>
<organism evidence="6 7">
    <name type="scientific">Rhodotorula taiwanensis</name>
    <dbReference type="NCBI Taxonomy" id="741276"/>
    <lineage>
        <taxon>Eukaryota</taxon>
        <taxon>Fungi</taxon>
        <taxon>Dikarya</taxon>
        <taxon>Basidiomycota</taxon>
        <taxon>Pucciniomycotina</taxon>
        <taxon>Microbotryomycetes</taxon>
        <taxon>Sporidiobolales</taxon>
        <taxon>Sporidiobolaceae</taxon>
        <taxon>Rhodotorula</taxon>
    </lineage>
</organism>
<evidence type="ECO:0000313" key="7">
    <source>
        <dbReference type="Proteomes" id="UP000237144"/>
    </source>
</evidence>
<dbReference type="STRING" id="741276.A0A2S5B2T5"/>
<dbReference type="PANTHER" id="PTHR12599:SF0">
    <property type="entry name" value="PTERIN-4-ALPHA-CARBINOLAMINE DEHYDRATASE"/>
    <property type="match status" value="1"/>
</dbReference>
<comment type="similarity">
    <text evidence="2">Belongs to the pterin-4-alpha-carbinolamine dehydratase family.</text>
</comment>
<dbReference type="GO" id="GO:0008124">
    <property type="term" value="F:4-alpha-hydroxytetrahydrobiopterin dehydratase activity"/>
    <property type="evidence" value="ECO:0007669"/>
    <property type="project" value="UniProtKB-EC"/>
</dbReference>
<dbReference type="GO" id="GO:0006729">
    <property type="term" value="P:tetrahydrobiopterin biosynthetic process"/>
    <property type="evidence" value="ECO:0007669"/>
    <property type="project" value="InterPro"/>
</dbReference>
<protein>
    <recommendedName>
        <fullName evidence="3">4a-hydroxytetrahydrobiopterin dehydratase</fullName>
        <ecNumber evidence="3">4.2.1.96</ecNumber>
    </recommendedName>
    <alternativeName>
        <fullName evidence="5">4-alpha-hydroxy-tetrahydropterin dehydratase</fullName>
    </alternativeName>
</protein>
<evidence type="ECO:0000256" key="4">
    <source>
        <dbReference type="ARBA" id="ARBA00023239"/>
    </source>
</evidence>
<dbReference type="Proteomes" id="UP000237144">
    <property type="component" value="Unassembled WGS sequence"/>
</dbReference>
<evidence type="ECO:0000256" key="2">
    <source>
        <dbReference type="ARBA" id="ARBA00006472"/>
    </source>
</evidence>
<keyword evidence="4 6" id="KW-0456">Lyase</keyword>
<sequence>MLAHVLSRQHGARVLSSVTQRMSSTSNAALRRQLASPESLEGLQQKGWIVASGPGEGTQKLTRDYKFPNFIEAWGFMSRVAIWAEKLNHHPEWSNVYNRVSIALTTHDEGNRLTALDVKMADRIEQLAGEQAS</sequence>
<accession>A0A2S5B2T5</accession>
<dbReference type="AlphaFoldDB" id="A0A2S5B2T5"/>
<evidence type="ECO:0000256" key="3">
    <source>
        <dbReference type="ARBA" id="ARBA00013252"/>
    </source>
</evidence>